<dbReference type="KEGG" id="pbor:BSF38_05042"/>
<dbReference type="InterPro" id="IPR011251">
    <property type="entry name" value="Luciferase-like_dom"/>
</dbReference>
<dbReference type="FunFam" id="3.20.20.30:FF:000002">
    <property type="entry name" value="LLM class flavin-dependent oxidoreductase"/>
    <property type="match status" value="1"/>
</dbReference>
<dbReference type="STRING" id="1387353.BSF38_05042"/>
<dbReference type="EMBL" id="CP019082">
    <property type="protein sequence ID" value="APW63471.1"/>
    <property type="molecule type" value="Genomic_DNA"/>
</dbReference>
<dbReference type="Pfam" id="PF00296">
    <property type="entry name" value="Bac_luciferase"/>
    <property type="match status" value="1"/>
</dbReference>
<gene>
    <name evidence="4" type="primary">limB_2</name>
    <name evidence="4" type="ORF">BSF38_05042</name>
</gene>
<evidence type="ECO:0000259" key="3">
    <source>
        <dbReference type="Pfam" id="PF00296"/>
    </source>
</evidence>
<protein>
    <recommendedName>
        <fullName evidence="2">Luciferase-like monooxygenase</fullName>
    </recommendedName>
</protein>
<dbReference type="GO" id="GO:0005829">
    <property type="term" value="C:cytosol"/>
    <property type="evidence" value="ECO:0007669"/>
    <property type="project" value="TreeGrafter"/>
</dbReference>
<dbReference type="RefSeq" id="WP_076349809.1">
    <property type="nucleotide sequence ID" value="NZ_CP019082.1"/>
</dbReference>
<accession>A0A1U7CX22</accession>
<dbReference type="CDD" id="cd00347">
    <property type="entry name" value="Flavin_utilizing_monoxygenases"/>
    <property type="match status" value="1"/>
</dbReference>
<dbReference type="InterPro" id="IPR019949">
    <property type="entry name" value="CmoO-like"/>
</dbReference>
<comment type="similarity">
    <text evidence="1">To bacterial alkanal monooxygenase alpha and beta chains.</text>
</comment>
<evidence type="ECO:0000256" key="2">
    <source>
        <dbReference type="ARBA" id="ARBA00074555"/>
    </source>
</evidence>
<keyword evidence="4" id="KW-0560">Oxidoreductase</keyword>
<organism evidence="4 5">
    <name type="scientific">Paludisphaera borealis</name>
    <dbReference type="NCBI Taxonomy" id="1387353"/>
    <lineage>
        <taxon>Bacteria</taxon>
        <taxon>Pseudomonadati</taxon>
        <taxon>Planctomycetota</taxon>
        <taxon>Planctomycetia</taxon>
        <taxon>Isosphaerales</taxon>
        <taxon>Isosphaeraceae</taxon>
        <taxon>Paludisphaera</taxon>
    </lineage>
</organism>
<dbReference type="PANTHER" id="PTHR30137:SF6">
    <property type="entry name" value="LUCIFERASE-LIKE MONOOXYGENASE"/>
    <property type="match status" value="1"/>
</dbReference>
<dbReference type="SUPFAM" id="SSF51679">
    <property type="entry name" value="Bacterial luciferase-like"/>
    <property type="match status" value="1"/>
</dbReference>
<dbReference type="NCBIfam" id="TIGR03558">
    <property type="entry name" value="oxido_grp_1"/>
    <property type="match status" value="1"/>
</dbReference>
<dbReference type="Proteomes" id="UP000186309">
    <property type="component" value="Chromosome"/>
</dbReference>
<evidence type="ECO:0000313" key="5">
    <source>
        <dbReference type="Proteomes" id="UP000186309"/>
    </source>
</evidence>
<evidence type="ECO:0000313" key="4">
    <source>
        <dbReference type="EMBL" id="APW63471.1"/>
    </source>
</evidence>
<dbReference type="OrthoDB" id="9780518at2"/>
<dbReference type="InterPro" id="IPR036661">
    <property type="entry name" value="Luciferase-like_sf"/>
</dbReference>
<dbReference type="InterPro" id="IPR050766">
    <property type="entry name" value="Bact_Lucif_Oxidored"/>
</dbReference>
<dbReference type="GO" id="GO:0004497">
    <property type="term" value="F:monooxygenase activity"/>
    <property type="evidence" value="ECO:0007669"/>
    <property type="project" value="UniProtKB-KW"/>
</dbReference>
<name>A0A1U7CX22_9BACT</name>
<feature type="domain" description="Luciferase-like" evidence="3">
    <location>
        <begin position="9"/>
        <end position="299"/>
    </location>
</feature>
<proteinExistence type="predicted"/>
<dbReference type="GO" id="GO:0016705">
    <property type="term" value="F:oxidoreductase activity, acting on paired donors, with incorporation or reduction of molecular oxygen"/>
    <property type="evidence" value="ECO:0007669"/>
    <property type="project" value="InterPro"/>
</dbReference>
<dbReference type="Gene3D" id="3.20.20.30">
    <property type="entry name" value="Luciferase-like domain"/>
    <property type="match status" value="1"/>
</dbReference>
<keyword evidence="4" id="KW-0503">Monooxygenase</keyword>
<reference evidence="5" key="1">
    <citation type="submission" date="2016-12" db="EMBL/GenBank/DDBJ databases">
        <title>Comparative genomics of four Isosphaeraceae planctomycetes: a common pool of plasmids and glycoside hydrolase genes.</title>
        <authorList>
            <person name="Ivanova A."/>
        </authorList>
    </citation>
    <scope>NUCLEOTIDE SEQUENCE [LARGE SCALE GENOMIC DNA]</scope>
    <source>
        <strain evidence="5">PX4</strain>
    </source>
</reference>
<evidence type="ECO:0000256" key="1">
    <source>
        <dbReference type="ARBA" id="ARBA00007789"/>
    </source>
</evidence>
<dbReference type="PANTHER" id="PTHR30137">
    <property type="entry name" value="LUCIFERASE-LIKE MONOOXYGENASE"/>
    <property type="match status" value="1"/>
</dbReference>
<dbReference type="AlphaFoldDB" id="A0A1U7CX22"/>
<keyword evidence="5" id="KW-1185">Reference proteome</keyword>
<sequence>MKQHVGTPFSVLDLAPIVEGGTAAQAFRNTLDLARHAERWGYKRYWVAEHHNIPGIASAATSVLIGYIAGGTESIRVGAGGIMLPNHAPLVIAEQFGTLESLYPGRIDLGLGRAPGGDQVTAYALRRKLGSSGDTFPDDLSELRSYFRRAVPGQAVRAIPGEGLDVPIWILGSSDFGARLAAELGLPFAFASHFAPDLLLAALKLYRKNFRPSSSLDKPLAMVGVNVVAAETDDEARRLFTSLQQAFVNLVRGRPGPLPPPVDDMNDHWNDVERAHVDRMTRVSVVGSPETVRRGLETVIAATDADELILTGQIFDHAARLRSFEITSDIHKAIEANRPQSGDVLTEYRA</sequence>